<name>A0A9W6FJN6_XANFL</name>
<comment type="caution">
    <text evidence="1">The sequence shown here is derived from an EMBL/GenBank/DDBJ whole genome shotgun (WGS) entry which is preliminary data.</text>
</comment>
<organism evidence="1 3">
    <name type="scientific">Xanthobacter flavus</name>
    <dbReference type="NCBI Taxonomy" id="281"/>
    <lineage>
        <taxon>Bacteria</taxon>
        <taxon>Pseudomonadati</taxon>
        <taxon>Pseudomonadota</taxon>
        <taxon>Alphaproteobacteria</taxon>
        <taxon>Hyphomicrobiales</taxon>
        <taxon>Xanthobacteraceae</taxon>
        <taxon>Xanthobacter</taxon>
    </lineage>
</organism>
<dbReference type="Proteomes" id="UP001144397">
    <property type="component" value="Unassembled WGS sequence"/>
</dbReference>
<reference evidence="1" key="1">
    <citation type="submission" date="2022-12" db="EMBL/GenBank/DDBJ databases">
        <title>Reference genome sequencing for broad-spectrum identification of bacterial and archaeal isolates by mass spectrometry.</title>
        <authorList>
            <person name="Sekiguchi Y."/>
            <person name="Tourlousse D.M."/>
        </authorList>
    </citation>
    <scope>NUCLEOTIDE SEQUENCE</scope>
    <source>
        <strain evidence="1">301</strain>
    </source>
</reference>
<dbReference type="AlphaFoldDB" id="A0A9W6FJN6"/>
<dbReference type="RefSeq" id="WP_281807452.1">
    <property type="nucleotide sequence ID" value="NZ_BSDO01000002.1"/>
</dbReference>
<evidence type="ECO:0000313" key="2">
    <source>
        <dbReference type="EMBL" id="MDR6331737.1"/>
    </source>
</evidence>
<keyword evidence="4" id="KW-1185">Reference proteome</keyword>
<evidence type="ECO:0000313" key="3">
    <source>
        <dbReference type="Proteomes" id="UP001144397"/>
    </source>
</evidence>
<evidence type="ECO:0000313" key="1">
    <source>
        <dbReference type="EMBL" id="GLI22471.1"/>
    </source>
</evidence>
<proteinExistence type="predicted"/>
<dbReference type="Proteomes" id="UP001245370">
    <property type="component" value="Unassembled WGS sequence"/>
</dbReference>
<dbReference type="EMBL" id="BSDO01000002">
    <property type="protein sequence ID" value="GLI22471.1"/>
    <property type="molecule type" value="Genomic_DNA"/>
</dbReference>
<reference evidence="2 4" key="2">
    <citation type="submission" date="2023-07" db="EMBL/GenBank/DDBJ databases">
        <title>Genomic Encyclopedia of Type Strains, Phase IV (KMG-IV): sequencing the most valuable type-strain genomes for metagenomic binning, comparative biology and taxonomic classification.</title>
        <authorList>
            <person name="Goeker M."/>
        </authorList>
    </citation>
    <scope>NUCLEOTIDE SEQUENCE [LARGE SCALE GENOMIC DNA]</scope>
    <source>
        <strain evidence="2 4">DSM 338</strain>
    </source>
</reference>
<sequence>MASRELGEASIGGRNILRAFTSRACRAPRAAIAGGLAVLMCAAAVIPLKGAEAAQDPVRMVLDRPTLTTLESRGFAFAALLGAPRAATLAELRSASPIYADLARWIADDVKALRAEMAANRRPLHEVTDDNVGRIMDLRWLASPLASFRLIGVVNRTDRRDFTALTDQPSCGEVRLIYRLAYHFQRGATTYASRLPVNINAVFDGPRGPDGACPDLARIWTPPPALSGSAEMAEWLAAGPLRGLSLRQIEVNAQVVRLPSGMETELGGQAIYLMRVFRIEGDHLLPKPLENTPDVARLSKDAALKARLVDYVRSHLPEIDRGVYQLPDAFLAEKALSFSTFGSARTANHPFASLFTPSDFAGLAYEQLSYVASPAGLIARLDDNTCTGCHQGAATAGFHLIGFDEPGTSPFNVVKVPVSPHLHADDARRRAYLSALAEGRTPETFRPLSMTPPADWSRPGLPAPRAAAATMACLLPQGETALRMSWRCGEGFACEAIAHNPRLPVGTGQCMPKRATGIVSGMACLSGELVPGAAPYLDRFRIVRQINSPAPSASPSSYTCRPAKLGVPGGSAYRQCTEAERALAGKGASGDQRPPEICAFVGGKAFDLCVATDNFAKCMSASVARGNRPACGEGRFCREDFMCQALPSNLAGAAAVAKDTGYCSPTYFVFQMRIDGHPDPERGVP</sequence>
<accession>A0A9W6FJN6</accession>
<evidence type="ECO:0000313" key="4">
    <source>
        <dbReference type="Proteomes" id="UP001245370"/>
    </source>
</evidence>
<gene>
    <name evidence="2" type="ORF">GGQ86_000184</name>
    <name evidence="1" type="ORF">XFLAVUS301_21450</name>
</gene>
<dbReference type="EMBL" id="JAVDPY010000001">
    <property type="protein sequence ID" value="MDR6331737.1"/>
    <property type="molecule type" value="Genomic_DNA"/>
</dbReference>
<dbReference type="GeneID" id="95762933"/>
<protein>
    <submittedName>
        <fullName evidence="1">Uncharacterized protein</fullName>
    </submittedName>
</protein>